<evidence type="ECO:0000313" key="3">
    <source>
        <dbReference type="EMBL" id="VFJ66284.1"/>
    </source>
</evidence>
<gene>
    <name evidence="3" type="ORF">BECKFM1743A_GA0114220_104073</name>
    <name evidence="4" type="ORF">BECKFM1743B_GA0114221_100996</name>
    <name evidence="2" type="ORF">BECKFM1743C_GA0114222_104164</name>
</gene>
<dbReference type="EMBL" id="CAADEZ010000407">
    <property type="protein sequence ID" value="VFJ66284.1"/>
    <property type="molecule type" value="Genomic_DNA"/>
</dbReference>
<evidence type="ECO:0000259" key="1">
    <source>
        <dbReference type="Pfam" id="PF07929"/>
    </source>
</evidence>
<dbReference type="InterPro" id="IPR012912">
    <property type="entry name" value="Plasmid_pRiA4b_Orf3-like"/>
</dbReference>
<organism evidence="3">
    <name type="scientific">Candidatus Kentrum sp. FM</name>
    <dbReference type="NCBI Taxonomy" id="2126340"/>
    <lineage>
        <taxon>Bacteria</taxon>
        <taxon>Pseudomonadati</taxon>
        <taxon>Pseudomonadota</taxon>
        <taxon>Gammaproteobacteria</taxon>
        <taxon>Candidatus Kentrum</taxon>
    </lineage>
</organism>
<evidence type="ECO:0000313" key="4">
    <source>
        <dbReference type="EMBL" id="VFK09248.1"/>
    </source>
</evidence>
<protein>
    <submittedName>
        <fullName evidence="3">PRiA4b ORF-3-like protein</fullName>
    </submittedName>
</protein>
<dbReference type="AlphaFoldDB" id="A0A450TGL5"/>
<dbReference type="Pfam" id="PF07929">
    <property type="entry name" value="PRiA4_ORF3"/>
    <property type="match status" value="1"/>
</dbReference>
<dbReference type="EMBL" id="CAADFA010000416">
    <property type="protein sequence ID" value="VFJ66207.1"/>
    <property type="molecule type" value="Genomic_DNA"/>
</dbReference>
<dbReference type="SUPFAM" id="SSF159941">
    <property type="entry name" value="MM3350-like"/>
    <property type="match status" value="1"/>
</dbReference>
<proteinExistence type="predicted"/>
<accession>A0A450TGL5</accession>
<dbReference type="EMBL" id="CAADFL010000099">
    <property type="protein sequence ID" value="VFK09248.1"/>
    <property type="molecule type" value="Genomic_DNA"/>
</dbReference>
<evidence type="ECO:0000313" key="2">
    <source>
        <dbReference type="EMBL" id="VFJ66207.1"/>
    </source>
</evidence>
<feature type="domain" description="Plasmid pRiA4b Orf3-like" evidence="1">
    <location>
        <begin position="14"/>
        <end position="141"/>
    </location>
</feature>
<dbReference type="InterPro" id="IPR024047">
    <property type="entry name" value="MM3350-like_sf"/>
</dbReference>
<sequence>MKAHLFKVALFYDKRTYRRIACLEADSLDDLHEEIFRAFDRYDEHMYCFYFPPKPSRITFMIIRSRRQYLGQKLLDPIDRLNEPDASDISIASLALVHKQKFYYLFDPGDHWWHEITYEGVKECPETTYPVTIARKGESPPQYPDYED</sequence>
<dbReference type="Gene3D" id="3.10.290.30">
    <property type="entry name" value="MM3350-like"/>
    <property type="match status" value="1"/>
</dbReference>
<reference evidence="3" key="1">
    <citation type="submission" date="2019-02" db="EMBL/GenBank/DDBJ databases">
        <authorList>
            <person name="Gruber-Vodicka R. H."/>
            <person name="Seah K. B. B."/>
        </authorList>
    </citation>
    <scope>NUCLEOTIDE SEQUENCE</scope>
    <source>
        <strain evidence="3">BECK_BZ163</strain>
        <strain evidence="4">BECK_BZ164</strain>
        <strain evidence="2">BECK_BZ165</strain>
    </source>
</reference>
<name>A0A450TGL5_9GAMM</name>